<dbReference type="GO" id="GO:0004674">
    <property type="term" value="F:protein serine/threonine kinase activity"/>
    <property type="evidence" value="ECO:0007669"/>
    <property type="project" value="UniProtKB-KW"/>
</dbReference>
<dbReference type="InterPro" id="IPR011011">
    <property type="entry name" value="Znf_FYVE_PHD"/>
</dbReference>
<feature type="binding site" evidence="10">
    <location>
        <position position="655"/>
    </location>
    <ligand>
        <name>ATP</name>
        <dbReference type="ChEBI" id="CHEBI:30616"/>
    </ligand>
</feature>
<dbReference type="GO" id="GO:0005524">
    <property type="term" value="F:ATP binding"/>
    <property type="evidence" value="ECO:0007669"/>
    <property type="project" value="UniProtKB-UniRule"/>
</dbReference>
<feature type="compositionally biased region" description="Basic and acidic residues" evidence="11">
    <location>
        <begin position="449"/>
        <end position="460"/>
    </location>
</feature>
<dbReference type="InterPro" id="IPR036388">
    <property type="entry name" value="WH-like_DNA-bd_sf"/>
</dbReference>
<evidence type="ECO:0000256" key="5">
    <source>
        <dbReference type="ARBA" id="ARBA00022741"/>
    </source>
</evidence>
<evidence type="ECO:0000256" key="2">
    <source>
        <dbReference type="ARBA" id="ARBA00022527"/>
    </source>
</evidence>
<keyword evidence="4" id="KW-0808">Transferase</keyword>
<evidence type="ECO:0000313" key="16">
    <source>
        <dbReference type="Proteomes" id="UP001230188"/>
    </source>
</evidence>
<keyword evidence="6" id="KW-0418">Kinase</keyword>
<dbReference type="Gene3D" id="3.30.200.20">
    <property type="entry name" value="Phosphorylase Kinase, domain 1"/>
    <property type="match status" value="1"/>
</dbReference>
<dbReference type="InterPro" id="IPR023393">
    <property type="entry name" value="START-like_dom_sf"/>
</dbReference>
<comment type="catalytic activity">
    <reaction evidence="8">
        <text>L-threonyl-[protein] + ATP = O-phospho-L-threonyl-[protein] + ADP + H(+)</text>
        <dbReference type="Rhea" id="RHEA:46608"/>
        <dbReference type="Rhea" id="RHEA-COMP:11060"/>
        <dbReference type="Rhea" id="RHEA-COMP:11605"/>
        <dbReference type="ChEBI" id="CHEBI:15378"/>
        <dbReference type="ChEBI" id="CHEBI:30013"/>
        <dbReference type="ChEBI" id="CHEBI:30616"/>
        <dbReference type="ChEBI" id="CHEBI:61977"/>
        <dbReference type="ChEBI" id="CHEBI:456216"/>
        <dbReference type="EC" id="2.7.11.1"/>
    </reaction>
</comment>
<dbReference type="EC" id="2.7.11.1" evidence="1"/>
<keyword evidence="2" id="KW-0723">Serine/threonine-protein kinase</keyword>
<keyword evidence="5 10" id="KW-0547">Nucleotide-binding</keyword>
<dbReference type="InterPro" id="IPR000719">
    <property type="entry name" value="Prot_kinase_dom"/>
</dbReference>
<evidence type="ECO:0000313" key="15">
    <source>
        <dbReference type="EMBL" id="KAJ8600915.1"/>
    </source>
</evidence>
<dbReference type="Gene3D" id="3.30.530.20">
    <property type="match status" value="1"/>
</dbReference>
<dbReference type="InterPro" id="IPR017892">
    <property type="entry name" value="Pkinase_C"/>
</dbReference>
<dbReference type="SMART" id="SM00220">
    <property type="entry name" value="S_TKc"/>
    <property type="match status" value="1"/>
</dbReference>
<dbReference type="SUPFAM" id="SSF56112">
    <property type="entry name" value="Protein kinase-like (PK-like)"/>
    <property type="match status" value="1"/>
</dbReference>
<dbReference type="InterPro" id="IPR008271">
    <property type="entry name" value="Ser/Thr_kinase_AS"/>
</dbReference>
<dbReference type="GO" id="GO:0007010">
    <property type="term" value="P:cytoskeleton organization"/>
    <property type="evidence" value="ECO:0007669"/>
    <property type="project" value="UniProtKB-ARBA"/>
</dbReference>
<dbReference type="CDD" id="cd04371">
    <property type="entry name" value="DEP"/>
    <property type="match status" value="1"/>
</dbReference>
<dbReference type="InterPro" id="IPR011009">
    <property type="entry name" value="Kinase-like_dom_sf"/>
</dbReference>
<evidence type="ECO:0000256" key="9">
    <source>
        <dbReference type="ARBA" id="ARBA00048679"/>
    </source>
</evidence>
<evidence type="ECO:0000256" key="10">
    <source>
        <dbReference type="PROSITE-ProRule" id="PRU10141"/>
    </source>
</evidence>
<feature type="region of interest" description="Disordered" evidence="11">
    <location>
        <begin position="966"/>
        <end position="998"/>
    </location>
</feature>
<feature type="region of interest" description="Disordered" evidence="11">
    <location>
        <begin position="921"/>
        <end position="946"/>
    </location>
</feature>
<name>A0AAD7XLY8_9STRA</name>
<dbReference type="GO" id="GO:0035556">
    <property type="term" value="P:intracellular signal transduction"/>
    <property type="evidence" value="ECO:0007669"/>
    <property type="project" value="InterPro"/>
</dbReference>
<dbReference type="FunFam" id="1.10.510.10:FF:000024">
    <property type="entry name" value="Probable serine/threonine-protein kinase cot-1"/>
    <property type="match status" value="1"/>
</dbReference>
<dbReference type="AlphaFoldDB" id="A0AAD7XLY8"/>
<evidence type="ECO:0000256" key="1">
    <source>
        <dbReference type="ARBA" id="ARBA00012513"/>
    </source>
</evidence>
<comment type="caution">
    <text evidence="15">The sequence shown here is derived from an EMBL/GenBank/DDBJ whole genome shotgun (WGS) entry which is preliminary data.</text>
</comment>
<dbReference type="InterPro" id="IPR017441">
    <property type="entry name" value="Protein_kinase_ATP_BS"/>
</dbReference>
<dbReference type="PROSITE" id="PS50186">
    <property type="entry name" value="DEP"/>
    <property type="match status" value="1"/>
</dbReference>
<keyword evidence="3" id="KW-0597">Phosphoprotein</keyword>
<organism evidence="15 16">
    <name type="scientific">Chrysophaeum taylorii</name>
    <dbReference type="NCBI Taxonomy" id="2483200"/>
    <lineage>
        <taxon>Eukaryota</taxon>
        <taxon>Sar</taxon>
        <taxon>Stramenopiles</taxon>
        <taxon>Ochrophyta</taxon>
        <taxon>Pelagophyceae</taxon>
        <taxon>Pelagomonadales</taxon>
        <taxon>Pelagomonadaceae</taxon>
        <taxon>Chrysophaeum</taxon>
    </lineage>
</organism>
<dbReference type="PANTHER" id="PTHR24351">
    <property type="entry name" value="RIBOSOMAL PROTEIN S6 KINASE"/>
    <property type="match status" value="1"/>
</dbReference>
<dbReference type="InterPro" id="IPR045270">
    <property type="entry name" value="STKc_AGC"/>
</dbReference>
<feature type="domain" description="DEP" evidence="13">
    <location>
        <begin position="20"/>
        <end position="94"/>
    </location>
</feature>
<evidence type="ECO:0000259" key="12">
    <source>
        <dbReference type="PROSITE" id="PS50011"/>
    </source>
</evidence>
<evidence type="ECO:0000259" key="13">
    <source>
        <dbReference type="PROSITE" id="PS50186"/>
    </source>
</evidence>
<proteinExistence type="predicted"/>
<keyword evidence="7 10" id="KW-0067">ATP-binding</keyword>
<dbReference type="SUPFAM" id="SSF57903">
    <property type="entry name" value="FYVE/PHD zinc finger"/>
    <property type="match status" value="1"/>
</dbReference>
<dbReference type="InterPro" id="IPR000591">
    <property type="entry name" value="DEP_dom"/>
</dbReference>
<feature type="region of interest" description="Disordered" evidence="11">
    <location>
        <begin position="447"/>
        <end position="469"/>
    </location>
</feature>
<feature type="domain" description="Protein kinase" evidence="12">
    <location>
        <begin position="626"/>
        <end position="893"/>
    </location>
</feature>
<gene>
    <name evidence="15" type="ORF">CTAYLR_005065</name>
</gene>
<dbReference type="EMBL" id="JAQMWT010000466">
    <property type="protein sequence ID" value="KAJ8600915.1"/>
    <property type="molecule type" value="Genomic_DNA"/>
</dbReference>
<reference evidence="15" key="1">
    <citation type="submission" date="2023-01" db="EMBL/GenBank/DDBJ databases">
        <title>Metagenome sequencing of chrysophaentin producing Chrysophaeum taylorii.</title>
        <authorList>
            <person name="Davison J."/>
            <person name="Bewley C."/>
        </authorList>
    </citation>
    <scope>NUCLEOTIDE SEQUENCE</scope>
    <source>
        <strain evidence="15">NIES-1699</strain>
    </source>
</reference>
<dbReference type="PROSITE" id="PS00108">
    <property type="entry name" value="PROTEIN_KINASE_ST"/>
    <property type="match status" value="1"/>
</dbReference>
<dbReference type="Gene3D" id="1.10.10.10">
    <property type="entry name" value="Winged helix-like DNA-binding domain superfamily/Winged helix DNA-binding domain"/>
    <property type="match status" value="1"/>
</dbReference>
<dbReference type="Pfam" id="PF00610">
    <property type="entry name" value="DEP"/>
    <property type="match status" value="1"/>
</dbReference>
<protein>
    <recommendedName>
        <fullName evidence="1">non-specific serine/threonine protein kinase</fullName>
        <ecNumber evidence="1">2.7.11.1</ecNumber>
    </recommendedName>
</protein>
<dbReference type="SMART" id="SM00133">
    <property type="entry name" value="S_TK_X"/>
    <property type="match status" value="1"/>
</dbReference>
<feature type="compositionally biased region" description="Basic and acidic residues" evidence="11">
    <location>
        <begin position="926"/>
        <end position="939"/>
    </location>
</feature>
<dbReference type="PROSITE" id="PS00107">
    <property type="entry name" value="PROTEIN_KINASE_ATP"/>
    <property type="match status" value="1"/>
</dbReference>
<dbReference type="InterPro" id="IPR000961">
    <property type="entry name" value="AGC-kinase_C"/>
</dbReference>
<evidence type="ECO:0000256" key="6">
    <source>
        <dbReference type="ARBA" id="ARBA00022777"/>
    </source>
</evidence>
<evidence type="ECO:0000256" key="11">
    <source>
        <dbReference type="SAM" id="MobiDB-lite"/>
    </source>
</evidence>
<feature type="domain" description="AGC-kinase C-terminal" evidence="14">
    <location>
        <begin position="894"/>
        <end position="998"/>
    </location>
</feature>
<dbReference type="SUPFAM" id="SSF46785">
    <property type="entry name" value="Winged helix' DNA-binding domain"/>
    <property type="match status" value="1"/>
</dbReference>
<dbReference type="Pfam" id="PF00069">
    <property type="entry name" value="Pkinase"/>
    <property type="match status" value="1"/>
</dbReference>
<dbReference type="Proteomes" id="UP001230188">
    <property type="component" value="Unassembled WGS sequence"/>
</dbReference>
<dbReference type="Gene3D" id="1.10.510.10">
    <property type="entry name" value="Transferase(Phosphotransferase) domain 1"/>
    <property type="match status" value="1"/>
</dbReference>
<evidence type="ECO:0000256" key="8">
    <source>
        <dbReference type="ARBA" id="ARBA00047899"/>
    </source>
</evidence>
<comment type="catalytic activity">
    <reaction evidence="9">
        <text>L-seryl-[protein] + ATP = O-phospho-L-seryl-[protein] + ADP + H(+)</text>
        <dbReference type="Rhea" id="RHEA:17989"/>
        <dbReference type="Rhea" id="RHEA-COMP:9863"/>
        <dbReference type="Rhea" id="RHEA-COMP:11604"/>
        <dbReference type="ChEBI" id="CHEBI:15378"/>
        <dbReference type="ChEBI" id="CHEBI:29999"/>
        <dbReference type="ChEBI" id="CHEBI:30616"/>
        <dbReference type="ChEBI" id="CHEBI:83421"/>
        <dbReference type="ChEBI" id="CHEBI:456216"/>
        <dbReference type="EC" id="2.7.11.1"/>
    </reaction>
</comment>
<dbReference type="CDD" id="cd05123">
    <property type="entry name" value="STKc_AGC"/>
    <property type="match status" value="1"/>
</dbReference>
<evidence type="ECO:0000256" key="7">
    <source>
        <dbReference type="ARBA" id="ARBA00022840"/>
    </source>
</evidence>
<evidence type="ECO:0000256" key="3">
    <source>
        <dbReference type="ARBA" id="ARBA00022553"/>
    </source>
</evidence>
<dbReference type="PROSITE" id="PS51285">
    <property type="entry name" value="AGC_KINASE_CTER"/>
    <property type="match status" value="1"/>
</dbReference>
<dbReference type="InterPro" id="IPR036390">
    <property type="entry name" value="WH_DNA-bd_sf"/>
</dbReference>
<evidence type="ECO:0000259" key="14">
    <source>
        <dbReference type="PROSITE" id="PS51285"/>
    </source>
</evidence>
<dbReference type="SMART" id="SM00049">
    <property type="entry name" value="DEP"/>
    <property type="match status" value="1"/>
</dbReference>
<sequence>MAMDGEDLRALALKDVATRIRRSVEIRNRQQFKVLCENCVEGSAVVSWLVSSGECGSRSEASKLCSRLIGAKLLSGVMERGFRDSDSALYRFWQDEPSRGGLLESVALTPVDEEEEEESSEVRGLKVDEWDFAPHTIHNSLALDAALAEDLVAYARAKRKDAFGRLRELRRNVRRVLAREAVGWTRARVLGNGAVVSRRSREPRGHFYTVRTDGVVGGTPDEFQKEFLDFGRRARWEPSFGEGVVVEAGVFEDDRPLPAPIEPPHVVDWATLDLTGKPDGMSIARGIANDVALQAALRGVDVAAASLCGRCDARLADRAACPTCGVVVCFQCRGRLAWDVERRIELRICRRCYVESPKIFHPALEEPTTPKLATWWNMADVSVELDGAAVPVQKSDHEVAETKKWTKCARCGERVTRTVEEMEAHSERCVMGAPNAEVSGAKTLGGVLKRRDSNNDDHEGRRRRRRRRYPRVIYRTSNLPGKAFRPRQVCALQDAFGEEDVVDEGVEATVEADGTTVRTTGGARYAYEISVRHGRVRGEPNHVTAEVLLLAHAARATPTPGETELTVVSQVDAGRNSRAPHWMVALVHGEDARCGALAAFESPAAAAARDIADAAAAGGKVGLDDFELVSVLGKGGFGTVLQVRKKTCGRVFAMKVFKKSELRRRRQIERTRTERGIIQHADHPYVVKLRFAFQTDSKLYMVMDFAQGGDFFTFLRRFKRLDEKWARFYLAQLALALQHLHDMDVVYRDLKPENVLMDADGHALLADFGLSRDFAAREPLPNDRYNNHLAASRSYCGTEIFMAPEMLLHRGHTRAVDWWGLGLLAHEMLASRHPFQGASHADTLRNMARNDPDVDPRISEIAAALIRSLLRKRVVDRLGTENGVRDLEKHAFFQPLDWDALAARRLPAPYVPDIRSDLDTSNFDDEFTRETPRDSDQNDKRRRRRSPRDQANFIVDLFTLNFKNKENNHPEINMTGAAKEDDDFADFSYYEPTPFDDD</sequence>
<keyword evidence="16" id="KW-1185">Reference proteome</keyword>
<dbReference type="Pfam" id="PF00433">
    <property type="entry name" value="Pkinase_C"/>
    <property type="match status" value="1"/>
</dbReference>
<accession>A0AAD7XLY8</accession>
<dbReference type="PROSITE" id="PS50011">
    <property type="entry name" value="PROTEIN_KINASE_DOM"/>
    <property type="match status" value="1"/>
</dbReference>
<dbReference type="FunFam" id="3.30.200.20:FF:000042">
    <property type="entry name" value="Aurora kinase A"/>
    <property type="match status" value="1"/>
</dbReference>
<evidence type="ECO:0000256" key="4">
    <source>
        <dbReference type="ARBA" id="ARBA00022679"/>
    </source>
</evidence>